<evidence type="ECO:0000313" key="2">
    <source>
        <dbReference type="Proteomes" id="UP000192578"/>
    </source>
</evidence>
<gene>
    <name evidence="1" type="ORF">BV898_04626</name>
</gene>
<dbReference type="AlphaFoldDB" id="A0A1W0X1P3"/>
<keyword evidence="2" id="KW-1185">Reference proteome</keyword>
<comment type="caution">
    <text evidence="1">The sequence shown here is derived from an EMBL/GenBank/DDBJ whole genome shotgun (WGS) entry which is preliminary data.</text>
</comment>
<evidence type="ECO:0000313" key="1">
    <source>
        <dbReference type="EMBL" id="OQV21417.1"/>
    </source>
</evidence>
<name>A0A1W0X1P3_HYPEX</name>
<dbReference type="EMBL" id="MTYJ01000023">
    <property type="protein sequence ID" value="OQV21417.1"/>
    <property type="molecule type" value="Genomic_DNA"/>
</dbReference>
<reference evidence="2" key="1">
    <citation type="submission" date="2017-01" db="EMBL/GenBank/DDBJ databases">
        <title>Comparative genomics of anhydrobiosis in the tardigrade Hypsibius dujardini.</title>
        <authorList>
            <person name="Yoshida Y."/>
            <person name="Koutsovoulos G."/>
            <person name="Laetsch D."/>
            <person name="Stevens L."/>
            <person name="Kumar S."/>
            <person name="Horikawa D."/>
            <person name="Ishino K."/>
            <person name="Komine S."/>
            <person name="Tomita M."/>
            <person name="Blaxter M."/>
            <person name="Arakawa K."/>
        </authorList>
    </citation>
    <scope>NUCLEOTIDE SEQUENCE [LARGE SCALE GENOMIC DNA]</scope>
    <source>
        <strain evidence="2">Z151</strain>
    </source>
</reference>
<sequence length="66" mass="7429">MVENEADRYIAAADFVQYVKELITSYGPDCVLNADQSGFQYEIHSGRTLRTRGTKKVKACVQSISR</sequence>
<protein>
    <submittedName>
        <fullName evidence="1">Uncharacterized protein</fullName>
    </submittedName>
</protein>
<dbReference type="OrthoDB" id="10051656at2759"/>
<organism evidence="1 2">
    <name type="scientific">Hypsibius exemplaris</name>
    <name type="common">Freshwater tardigrade</name>
    <dbReference type="NCBI Taxonomy" id="2072580"/>
    <lineage>
        <taxon>Eukaryota</taxon>
        <taxon>Metazoa</taxon>
        <taxon>Ecdysozoa</taxon>
        <taxon>Tardigrada</taxon>
        <taxon>Eutardigrada</taxon>
        <taxon>Parachela</taxon>
        <taxon>Hypsibioidea</taxon>
        <taxon>Hypsibiidae</taxon>
        <taxon>Hypsibius</taxon>
    </lineage>
</organism>
<proteinExistence type="predicted"/>
<accession>A0A1W0X1P3</accession>
<dbReference type="Proteomes" id="UP000192578">
    <property type="component" value="Unassembled WGS sequence"/>
</dbReference>